<dbReference type="Proteomes" id="UP001153269">
    <property type="component" value="Unassembled WGS sequence"/>
</dbReference>
<name>A0A9N7TT64_PLEPL</name>
<evidence type="ECO:0000313" key="1">
    <source>
        <dbReference type="EMBL" id="CAB1418194.1"/>
    </source>
</evidence>
<evidence type="ECO:0000313" key="2">
    <source>
        <dbReference type="Proteomes" id="UP001153269"/>
    </source>
</evidence>
<comment type="caution">
    <text evidence="1">The sequence shown here is derived from an EMBL/GenBank/DDBJ whole genome shotgun (WGS) entry which is preliminary data.</text>
</comment>
<sequence length="111" mass="12799">MSFPMMARDMEGRSHTGSGYKLQGHKSHLQHWIFKSAFYTSFLSLNISNLPPQHRLCEQQLVSSAWLMITSPALRHTGATMLEKLFYLGTMESLSQWYMQQASFEAFHTLP</sequence>
<keyword evidence="2" id="KW-1185">Reference proteome</keyword>
<dbReference type="EMBL" id="CADEAL010000311">
    <property type="protein sequence ID" value="CAB1418194.1"/>
    <property type="molecule type" value="Genomic_DNA"/>
</dbReference>
<organism evidence="1 2">
    <name type="scientific">Pleuronectes platessa</name>
    <name type="common">European plaice</name>
    <dbReference type="NCBI Taxonomy" id="8262"/>
    <lineage>
        <taxon>Eukaryota</taxon>
        <taxon>Metazoa</taxon>
        <taxon>Chordata</taxon>
        <taxon>Craniata</taxon>
        <taxon>Vertebrata</taxon>
        <taxon>Euteleostomi</taxon>
        <taxon>Actinopterygii</taxon>
        <taxon>Neopterygii</taxon>
        <taxon>Teleostei</taxon>
        <taxon>Neoteleostei</taxon>
        <taxon>Acanthomorphata</taxon>
        <taxon>Carangaria</taxon>
        <taxon>Pleuronectiformes</taxon>
        <taxon>Pleuronectoidei</taxon>
        <taxon>Pleuronectidae</taxon>
        <taxon>Pleuronectes</taxon>
    </lineage>
</organism>
<gene>
    <name evidence="1" type="ORF">PLEPLA_LOCUS6016</name>
</gene>
<accession>A0A9N7TT64</accession>
<reference evidence="1" key="1">
    <citation type="submission" date="2020-03" db="EMBL/GenBank/DDBJ databases">
        <authorList>
            <person name="Weist P."/>
        </authorList>
    </citation>
    <scope>NUCLEOTIDE SEQUENCE</scope>
</reference>
<dbReference type="AlphaFoldDB" id="A0A9N7TT64"/>
<protein>
    <submittedName>
        <fullName evidence="1">Uncharacterized protein</fullName>
    </submittedName>
</protein>
<proteinExistence type="predicted"/>